<dbReference type="EMBL" id="BART01002809">
    <property type="protein sequence ID" value="GAG68262.1"/>
    <property type="molecule type" value="Genomic_DNA"/>
</dbReference>
<gene>
    <name evidence="1" type="ORF">S01H4_08259</name>
</gene>
<name>X1AEK5_9ZZZZ</name>
<dbReference type="AlphaFoldDB" id="X1AEK5"/>
<organism evidence="1">
    <name type="scientific">marine sediment metagenome</name>
    <dbReference type="NCBI Taxonomy" id="412755"/>
    <lineage>
        <taxon>unclassified sequences</taxon>
        <taxon>metagenomes</taxon>
        <taxon>ecological metagenomes</taxon>
    </lineage>
</organism>
<evidence type="ECO:0000313" key="1">
    <source>
        <dbReference type="EMBL" id="GAG68262.1"/>
    </source>
</evidence>
<protein>
    <submittedName>
        <fullName evidence="1">Uncharacterized protein</fullName>
    </submittedName>
</protein>
<proteinExistence type="predicted"/>
<reference evidence="1" key="1">
    <citation type="journal article" date="2014" name="Front. Microbiol.">
        <title>High frequency of phylogenetically diverse reductive dehalogenase-homologous genes in deep subseafloor sedimentary metagenomes.</title>
        <authorList>
            <person name="Kawai M."/>
            <person name="Futagami T."/>
            <person name="Toyoda A."/>
            <person name="Takaki Y."/>
            <person name="Nishi S."/>
            <person name="Hori S."/>
            <person name="Arai W."/>
            <person name="Tsubouchi T."/>
            <person name="Morono Y."/>
            <person name="Uchiyama I."/>
            <person name="Ito T."/>
            <person name="Fujiyama A."/>
            <person name="Inagaki F."/>
            <person name="Takami H."/>
        </authorList>
    </citation>
    <scope>NUCLEOTIDE SEQUENCE</scope>
    <source>
        <strain evidence="1">Expedition CK06-06</strain>
    </source>
</reference>
<comment type="caution">
    <text evidence="1">The sequence shown here is derived from an EMBL/GenBank/DDBJ whole genome shotgun (WGS) entry which is preliminary data.</text>
</comment>
<sequence length="144" mass="17530">MRLSKIFNINQANDFLKEYLPKHNLMFSIPPKNPKNLHRSIPNDIDIDWIFAFREKRIITNDFTIYYRNRVFLLKKQSIALKRERVTVLEDLNKEIRIWFNGRFLEFEEITEDTLNYLRDRKQNMKETIKKTSSKTWKPASNHP</sequence>
<accession>X1AEK5</accession>